<dbReference type="PANTHER" id="PTHR43026">
    <property type="entry name" value="2-HYDROXYACID DEHYDROGENASE HOMOLOG 1-RELATED"/>
    <property type="match status" value="1"/>
</dbReference>
<evidence type="ECO:0000259" key="5">
    <source>
        <dbReference type="Pfam" id="PF00389"/>
    </source>
</evidence>
<accession>A0A813NT00</accession>
<evidence type="ECO:0000313" key="8">
    <source>
        <dbReference type="EMBL" id="CAF0869445.1"/>
    </source>
</evidence>
<protein>
    <recommendedName>
        <fullName evidence="11">D-lactate dehydrogenase</fullName>
    </recommendedName>
</protein>
<dbReference type="Gene3D" id="3.40.50.720">
    <property type="entry name" value="NAD(P)-binding Rossmann-like Domain"/>
    <property type="match status" value="2"/>
</dbReference>
<dbReference type="InterPro" id="IPR029753">
    <property type="entry name" value="D-isomer_DH_CS"/>
</dbReference>
<reference evidence="7" key="1">
    <citation type="submission" date="2021-02" db="EMBL/GenBank/DDBJ databases">
        <authorList>
            <person name="Nowell W R."/>
        </authorList>
    </citation>
    <scope>NUCLEOTIDE SEQUENCE</scope>
</reference>
<keyword evidence="2 4" id="KW-0560">Oxidoreductase</keyword>
<dbReference type="InterPro" id="IPR058205">
    <property type="entry name" value="D-LDH-like"/>
</dbReference>
<evidence type="ECO:0000313" key="7">
    <source>
        <dbReference type="EMBL" id="CAF0742691.1"/>
    </source>
</evidence>
<name>A0A813NT00_9BILA</name>
<dbReference type="InterPro" id="IPR029752">
    <property type="entry name" value="D-isomer_DH_CS1"/>
</dbReference>
<proteinExistence type="inferred from homology"/>
<organism evidence="7 9">
    <name type="scientific">Rotaria sordida</name>
    <dbReference type="NCBI Taxonomy" id="392033"/>
    <lineage>
        <taxon>Eukaryota</taxon>
        <taxon>Metazoa</taxon>
        <taxon>Spiralia</taxon>
        <taxon>Gnathifera</taxon>
        <taxon>Rotifera</taxon>
        <taxon>Eurotatoria</taxon>
        <taxon>Bdelloidea</taxon>
        <taxon>Philodinida</taxon>
        <taxon>Philodinidae</taxon>
        <taxon>Rotaria</taxon>
    </lineage>
</organism>
<dbReference type="Pfam" id="PF00389">
    <property type="entry name" value="2-Hacid_dh"/>
    <property type="match status" value="1"/>
</dbReference>
<gene>
    <name evidence="8" type="ORF">JXQ802_LOCUS7605</name>
    <name evidence="7" type="ORF">PYM288_LOCUS1649</name>
</gene>
<evidence type="ECO:0000256" key="3">
    <source>
        <dbReference type="ARBA" id="ARBA00023027"/>
    </source>
</evidence>
<sequence length="355" mass="40000">MKRRNYDSTLLDNIDKSSTFRILMYSTKDYDKLSFDAKLKDLKQPEKYEITYIHQRLSKDSVKQASGYAGICIFVNDDGSREILEKLKYIGIKLILLRCSGFNNVDLKSAEEFGIEIGYVPSYSPNAVAEHAAALVMTLNRHIHHAYNRVRNGNFRLDGLVGFDMNGKTVGVLGTGRIGQFTIRIFRGFGCRVVAYDIYKIKDDDQNALGFEYIELDDIYAQADIISIHLPLDEKTKHLINAQSIQKMKKGVILVNTARGGLIDTKALINALKSGQIGGVGLDVYENEQKYFFNDFSSNIVDDDILIQLMSYPNVILTAHQAFLTHEALCSIAKVTFENMHAFITNGKPLNTPQM</sequence>
<evidence type="ECO:0000256" key="2">
    <source>
        <dbReference type="ARBA" id="ARBA00023002"/>
    </source>
</evidence>
<evidence type="ECO:0000256" key="4">
    <source>
        <dbReference type="RuleBase" id="RU003719"/>
    </source>
</evidence>
<keyword evidence="10" id="KW-1185">Reference proteome</keyword>
<dbReference type="Proteomes" id="UP000663854">
    <property type="component" value="Unassembled WGS sequence"/>
</dbReference>
<comment type="caution">
    <text evidence="7">The sequence shown here is derived from an EMBL/GenBank/DDBJ whole genome shotgun (WGS) entry which is preliminary data.</text>
</comment>
<evidence type="ECO:0000313" key="10">
    <source>
        <dbReference type="Proteomes" id="UP000663870"/>
    </source>
</evidence>
<dbReference type="PROSITE" id="PS00670">
    <property type="entry name" value="D_2_HYDROXYACID_DH_2"/>
    <property type="match status" value="1"/>
</dbReference>
<dbReference type="InterPro" id="IPR036291">
    <property type="entry name" value="NAD(P)-bd_dom_sf"/>
</dbReference>
<dbReference type="InterPro" id="IPR006139">
    <property type="entry name" value="D-isomer_2_OHA_DH_cat_dom"/>
</dbReference>
<dbReference type="Proteomes" id="UP000663870">
    <property type="component" value="Unassembled WGS sequence"/>
</dbReference>
<dbReference type="EMBL" id="CAJNOH010000009">
    <property type="protein sequence ID" value="CAF0742691.1"/>
    <property type="molecule type" value="Genomic_DNA"/>
</dbReference>
<dbReference type="GO" id="GO:0016616">
    <property type="term" value="F:oxidoreductase activity, acting on the CH-OH group of donors, NAD or NADP as acceptor"/>
    <property type="evidence" value="ECO:0007669"/>
    <property type="project" value="InterPro"/>
</dbReference>
<dbReference type="SUPFAM" id="SSF52283">
    <property type="entry name" value="Formate/glycerate dehydrogenase catalytic domain-like"/>
    <property type="match status" value="1"/>
</dbReference>
<feature type="domain" description="D-isomer specific 2-hydroxyacid dehydrogenase catalytic" evidence="5">
    <location>
        <begin position="40"/>
        <end position="351"/>
    </location>
</feature>
<evidence type="ECO:0000256" key="1">
    <source>
        <dbReference type="ARBA" id="ARBA00005854"/>
    </source>
</evidence>
<evidence type="ECO:0008006" key="11">
    <source>
        <dbReference type="Google" id="ProtNLM"/>
    </source>
</evidence>
<dbReference type="Pfam" id="PF02826">
    <property type="entry name" value="2-Hacid_dh_C"/>
    <property type="match status" value="1"/>
</dbReference>
<dbReference type="CDD" id="cd12183">
    <property type="entry name" value="LDH_like_2"/>
    <property type="match status" value="1"/>
</dbReference>
<dbReference type="EMBL" id="CAJNOL010000128">
    <property type="protein sequence ID" value="CAF0869445.1"/>
    <property type="molecule type" value="Genomic_DNA"/>
</dbReference>
<comment type="similarity">
    <text evidence="1 4">Belongs to the D-isomer specific 2-hydroxyacid dehydrogenase family.</text>
</comment>
<dbReference type="InterPro" id="IPR006140">
    <property type="entry name" value="D-isomer_DH_NAD-bd"/>
</dbReference>
<dbReference type="GO" id="GO:0051287">
    <property type="term" value="F:NAD binding"/>
    <property type="evidence" value="ECO:0007669"/>
    <property type="project" value="InterPro"/>
</dbReference>
<evidence type="ECO:0000313" key="9">
    <source>
        <dbReference type="Proteomes" id="UP000663854"/>
    </source>
</evidence>
<dbReference type="PANTHER" id="PTHR43026:SF1">
    <property type="entry name" value="2-HYDROXYACID DEHYDROGENASE HOMOLOG 1-RELATED"/>
    <property type="match status" value="1"/>
</dbReference>
<feature type="domain" description="D-isomer specific 2-hydroxyacid dehydrogenase NAD-binding" evidence="6">
    <location>
        <begin position="134"/>
        <end position="322"/>
    </location>
</feature>
<dbReference type="PROSITE" id="PS00065">
    <property type="entry name" value="D_2_HYDROXYACID_DH_1"/>
    <property type="match status" value="1"/>
</dbReference>
<dbReference type="SUPFAM" id="SSF51735">
    <property type="entry name" value="NAD(P)-binding Rossmann-fold domains"/>
    <property type="match status" value="1"/>
</dbReference>
<dbReference type="PROSITE" id="PS00671">
    <property type="entry name" value="D_2_HYDROXYACID_DH_3"/>
    <property type="match status" value="1"/>
</dbReference>
<dbReference type="AlphaFoldDB" id="A0A813NT00"/>
<evidence type="ECO:0000259" key="6">
    <source>
        <dbReference type="Pfam" id="PF02826"/>
    </source>
</evidence>
<keyword evidence="3" id="KW-0520">NAD</keyword>